<dbReference type="AlphaFoldDB" id="A0A8X6SCJ3"/>
<keyword evidence="2" id="KW-1185">Reference proteome</keyword>
<sequence length="145" mass="16565">MGLREEGFSNCAIGARVKRCSSTVMRVGKREPSLTSRAHIPGTIFQQDKARSHVAKTFGDVYSQNMKILSWPAYSTNMSPIEHVWDLVGRRLNRDMRPATSKYELFLPMREIRNYVPQPVFPNLFDPVPRRTASLIASRGGYTKY</sequence>
<comment type="caution">
    <text evidence="1">The sequence shown here is derived from an EMBL/GenBank/DDBJ whole genome shotgun (WGS) entry which is preliminary data.</text>
</comment>
<dbReference type="Proteomes" id="UP000887159">
    <property type="component" value="Unassembled WGS sequence"/>
</dbReference>
<accession>A0A8X6SCJ3</accession>
<gene>
    <name evidence="1" type="ORF">TNCV_2203251</name>
</gene>
<reference evidence="1" key="1">
    <citation type="submission" date="2020-08" db="EMBL/GenBank/DDBJ databases">
        <title>Multicomponent nature underlies the extraordinary mechanical properties of spider dragline silk.</title>
        <authorList>
            <person name="Kono N."/>
            <person name="Nakamura H."/>
            <person name="Mori M."/>
            <person name="Yoshida Y."/>
            <person name="Ohtoshi R."/>
            <person name="Malay A.D."/>
            <person name="Moran D.A.P."/>
            <person name="Tomita M."/>
            <person name="Numata K."/>
            <person name="Arakawa K."/>
        </authorList>
    </citation>
    <scope>NUCLEOTIDE SEQUENCE</scope>
</reference>
<protein>
    <recommendedName>
        <fullName evidence="3">Tc1-like transposase DDE domain-containing protein</fullName>
    </recommendedName>
</protein>
<proteinExistence type="predicted"/>
<evidence type="ECO:0008006" key="3">
    <source>
        <dbReference type="Google" id="ProtNLM"/>
    </source>
</evidence>
<evidence type="ECO:0000313" key="2">
    <source>
        <dbReference type="Proteomes" id="UP000887159"/>
    </source>
</evidence>
<evidence type="ECO:0000313" key="1">
    <source>
        <dbReference type="EMBL" id="GFY06792.1"/>
    </source>
</evidence>
<dbReference type="EMBL" id="BMAU01021263">
    <property type="protein sequence ID" value="GFY06792.1"/>
    <property type="molecule type" value="Genomic_DNA"/>
</dbReference>
<organism evidence="1 2">
    <name type="scientific">Trichonephila clavipes</name>
    <name type="common">Golden silk orbweaver</name>
    <name type="synonym">Nephila clavipes</name>
    <dbReference type="NCBI Taxonomy" id="2585209"/>
    <lineage>
        <taxon>Eukaryota</taxon>
        <taxon>Metazoa</taxon>
        <taxon>Ecdysozoa</taxon>
        <taxon>Arthropoda</taxon>
        <taxon>Chelicerata</taxon>
        <taxon>Arachnida</taxon>
        <taxon>Araneae</taxon>
        <taxon>Araneomorphae</taxon>
        <taxon>Entelegynae</taxon>
        <taxon>Araneoidea</taxon>
        <taxon>Nephilidae</taxon>
        <taxon>Trichonephila</taxon>
    </lineage>
</organism>
<name>A0A8X6SCJ3_TRICX</name>
<dbReference type="Gene3D" id="3.30.420.10">
    <property type="entry name" value="Ribonuclease H-like superfamily/Ribonuclease H"/>
    <property type="match status" value="1"/>
</dbReference>
<dbReference type="GO" id="GO:0003676">
    <property type="term" value="F:nucleic acid binding"/>
    <property type="evidence" value="ECO:0007669"/>
    <property type="project" value="InterPro"/>
</dbReference>
<dbReference type="InterPro" id="IPR036397">
    <property type="entry name" value="RNaseH_sf"/>
</dbReference>